<dbReference type="EMBL" id="BMJA01000001">
    <property type="protein sequence ID" value="GGA22777.1"/>
    <property type="molecule type" value="Genomic_DNA"/>
</dbReference>
<reference evidence="2" key="1">
    <citation type="journal article" date="2019" name="Int. J. Syst. Evol. Microbiol.">
        <title>The Global Catalogue of Microorganisms (GCM) 10K type strain sequencing project: providing services to taxonomists for standard genome sequencing and annotation.</title>
        <authorList>
            <consortium name="The Broad Institute Genomics Platform"/>
            <consortium name="The Broad Institute Genome Sequencing Center for Infectious Disease"/>
            <person name="Wu L."/>
            <person name="Ma J."/>
        </authorList>
    </citation>
    <scope>NUCLEOTIDE SEQUENCE [LARGE SCALE GENOMIC DNA]</scope>
    <source>
        <strain evidence="2">CGMCC 1.15439</strain>
    </source>
</reference>
<sequence length="81" mass="8668">MLRTAIRAATYSWEHLMDSAAHSRWHADVPRATKLKTGLIGVVFQLSNTHTVPCPAVVDERAVSAAKQDATPSGNPKVGAC</sequence>
<proteinExistence type="predicted"/>
<comment type="caution">
    <text evidence="1">The sequence shown here is derived from an EMBL/GenBank/DDBJ whole genome shotgun (WGS) entry which is preliminary data.</text>
</comment>
<keyword evidence="2" id="KW-1185">Reference proteome</keyword>
<gene>
    <name evidence="1" type="ORF">GCM10010981_08740</name>
</gene>
<evidence type="ECO:0000313" key="1">
    <source>
        <dbReference type="EMBL" id="GGA22777.1"/>
    </source>
</evidence>
<name>A0ABQ1FML2_9GAMM</name>
<organism evidence="1 2">
    <name type="scientific">Dyella nitratireducens</name>
    <dbReference type="NCBI Taxonomy" id="1849580"/>
    <lineage>
        <taxon>Bacteria</taxon>
        <taxon>Pseudomonadati</taxon>
        <taxon>Pseudomonadota</taxon>
        <taxon>Gammaproteobacteria</taxon>
        <taxon>Lysobacterales</taxon>
        <taxon>Rhodanobacteraceae</taxon>
        <taxon>Dyella</taxon>
    </lineage>
</organism>
<protein>
    <submittedName>
        <fullName evidence="1">Uncharacterized protein</fullName>
    </submittedName>
</protein>
<evidence type="ECO:0000313" key="2">
    <source>
        <dbReference type="Proteomes" id="UP000620046"/>
    </source>
</evidence>
<dbReference type="Proteomes" id="UP000620046">
    <property type="component" value="Unassembled WGS sequence"/>
</dbReference>
<accession>A0ABQ1FML2</accession>